<evidence type="ECO:0000256" key="1">
    <source>
        <dbReference type="ARBA" id="ARBA00004633"/>
    </source>
</evidence>
<keyword evidence="5 7" id="KW-0653">Protein transport</keyword>
<evidence type="ECO:0000256" key="7">
    <source>
        <dbReference type="PROSITE-ProRule" id="PRU00646"/>
    </source>
</evidence>
<evidence type="ECO:0000313" key="11">
    <source>
        <dbReference type="RefSeq" id="XP_005100077.1"/>
    </source>
</evidence>
<dbReference type="PROSITE" id="PS51314">
    <property type="entry name" value="VPS37_C"/>
    <property type="match status" value="1"/>
</dbReference>
<dbReference type="InterPro" id="IPR029012">
    <property type="entry name" value="Helix_hairpin_bin_sf"/>
</dbReference>
<dbReference type="Gene3D" id="1.10.287.660">
    <property type="entry name" value="Helix hairpin bin"/>
    <property type="match status" value="1"/>
</dbReference>
<dbReference type="Proteomes" id="UP000694888">
    <property type="component" value="Unplaced"/>
</dbReference>
<keyword evidence="3 7" id="KW-0813">Transport</keyword>
<reference evidence="11" key="1">
    <citation type="submission" date="2025-08" db="UniProtKB">
        <authorList>
            <consortium name="RefSeq"/>
        </authorList>
    </citation>
    <scope>IDENTIFICATION</scope>
</reference>
<feature type="domain" description="VPS37 C-terminal" evidence="9">
    <location>
        <begin position="292"/>
        <end position="378"/>
    </location>
</feature>
<dbReference type="PANTHER" id="PTHR13678">
    <property type="entry name" value="VACUOLAR PROTEIN SORTING-ASSOCIATED PROTEIN 37"/>
    <property type="match status" value="1"/>
</dbReference>
<proteinExistence type="inferred from homology"/>
<evidence type="ECO:0000256" key="8">
    <source>
        <dbReference type="SAM" id="MobiDB-lite"/>
    </source>
</evidence>
<feature type="region of interest" description="Disordered" evidence="8">
    <location>
        <begin position="1"/>
        <end position="22"/>
    </location>
</feature>
<evidence type="ECO:0000313" key="10">
    <source>
        <dbReference type="Proteomes" id="UP000694888"/>
    </source>
</evidence>
<name>A0ABM0JRT6_APLCA</name>
<keyword evidence="10" id="KW-1185">Reference proteome</keyword>
<comment type="similarity">
    <text evidence="2">Belongs to the VPS37 family.</text>
</comment>
<organism evidence="10 11">
    <name type="scientific">Aplysia californica</name>
    <name type="common">California sea hare</name>
    <dbReference type="NCBI Taxonomy" id="6500"/>
    <lineage>
        <taxon>Eukaryota</taxon>
        <taxon>Metazoa</taxon>
        <taxon>Spiralia</taxon>
        <taxon>Lophotrochozoa</taxon>
        <taxon>Mollusca</taxon>
        <taxon>Gastropoda</taxon>
        <taxon>Heterobranchia</taxon>
        <taxon>Euthyneura</taxon>
        <taxon>Tectipleura</taxon>
        <taxon>Aplysiida</taxon>
        <taxon>Aplysioidea</taxon>
        <taxon>Aplysiidae</taxon>
        <taxon>Aplysia</taxon>
    </lineage>
</organism>
<evidence type="ECO:0000256" key="3">
    <source>
        <dbReference type="ARBA" id="ARBA00022448"/>
    </source>
</evidence>
<evidence type="ECO:0000256" key="6">
    <source>
        <dbReference type="ARBA" id="ARBA00025010"/>
    </source>
</evidence>
<sequence length="378" mass="41923">MNRLFGGGKNKGPSATNLQAQKSKQIESLRKVGAIEIIRDVEYRVVVSQTNTNLTIIINLPAQFPSEKPVLTVQPAVGHPWVDAQMKVVGCPNVNNFSMHSDLGQAVQAVLEEFRKNPPAVVPQHYILGFNNPTIGSTMVSSPPVTSLPSYAGHFPQTAPSSTGHFPQPTPNAAGRHPTIPPPLPPRRITGAAGELGPEQTSPMAFNAPNFSAEFPTLKDMKLSELHDLMEDEERILEMVLKIPDLGKFAQQRENLSSSCVQLAQSNLSKKPEIENLKESIISKNAEYDQVRAEFESVCLRHNGLSEQFHPSHIQTNLKVAVMEADEESEKLAEKFLDKEIDADNFLKAFMERRTVCHLRRAKEEKLNQIIMSQGLHF</sequence>
<evidence type="ECO:0000256" key="5">
    <source>
        <dbReference type="ARBA" id="ARBA00022927"/>
    </source>
</evidence>
<dbReference type="Pfam" id="PF07200">
    <property type="entry name" value="Mod_r"/>
    <property type="match status" value="1"/>
</dbReference>
<dbReference type="GeneID" id="101851809"/>
<dbReference type="RefSeq" id="XP_005100077.1">
    <property type="nucleotide sequence ID" value="XM_005100020.3"/>
</dbReference>
<comment type="subcellular location">
    <subcellularLocation>
        <location evidence="1">Late endosome membrane</location>
        <topology evidence="1">Peripheral membrane protein</topology>
    </subcellularLocation>
</comment>
<dbReference type="CDD" id="cd11685">
    <property type="entry name" value="UEV_TSG101-like"/>
    <property type="match status" value="1"/>
</dbReference>
<evidence type="ECO:0000259" key="9">
    <source>
        <dbReference type="PROSITE" id="PS51314"/>
    </source>
</evidence>
<keyword evidence="4" id="KW-0967">Endosome</keyword>
<feature type="region of interest" description="Disordered" evidence="8">
    <location>
        <begin position="156"/>
        <end position="194"/>
    </location>
</feature>
<evidence type="ECO:0000256" key="4">
    <source>
        <dbReference type="ARBA" id="ARBA00022753"/>
    </source>
</evidence>
<dbReference type="SUPFAM" id="SSF140111">
    <property type="entry name" value="Endosomal sorting complex assembly domain"/>
    <property type="match status" value="1"/>
</dbReference>
<evidence type="ECO:0000256" key="2">
    <source>
        <dbReference type="ARBA" id="ARBA00007617"/>
    </source>
</evidence>
<protein>
    <submittedName>
        <fullName evidence="11">Vacuolar protein sorting-associated protein 37A</fullName>
    </submittedName>
</protein>
<accession>A0ABM0JRT6</accession>
<gene>
    <name evidence="11" type="primary">LOC101851809</name>
</gene>
<dbReference type="InterPro" id="IPR037202">
    <property type="entry name" value="ESCRT_assembly_dom"/>
</dbReference>
<dbReference type="InterPro" id="IPR009851">
    <property type="entry name" value="Mod_r"/>
</dbReference>
<dbReference type="PANTHER" id="PTHR13678:SF2">
    <property type="entry name" value="VACUOLAR PROTEIN SORTING-ASSOCIATED PROTEIN 37A"/>
    <property type="match status" value="1"/>
</dbReference>
<feature type="compositionally biased region" description="Gly residues" evidence="8">
    <location>
        <begin position="1"/>
        <end position="10"/>
    </location>
</feature>
<feature type="compositionally biased region" description="Polar residues" evidence="8">
    <location>
        <begin position="13"/>
        <end position="22"/>
    </location>
</feature>
<comment type="function">
    <text evidence="6">Component of the ESCRT-I complex, a regulator of vesicular trafficking process. Required for the sorting of endocytic ubiquitinated cargos into multivesicular bodies. May be involved in cell growth and differentiation.</text>
</comment>